<keyword evidence="1" id="KW-1185">Reference proteome</keyword>
<sequence>MMDDASGSVDICDPFSTRLSVKANVSVVAGLDCFSTDKRWSLGCCTVFKRFVSKRESAANFSSTSNNC</sequence>
<dbReference type="Proteomes" id="UP000887569">
    <property type="component" value="Unplaced"/>
</dbReference>
<organism evidence="1 2">
    <name type="scientific">Parascaris univalens</name>
    <name type="common">Nematode worm</name>
    <dbReference type="NCBI Taxonomy" id="6257"/>
    <lineage>
        <taxon>Eukaryota</taxon>
        <taxon>Metazoa</taxon>
        <taxon>Ecdysozoa</taxon>
        <taxon>Nematoda</taxon>
        <taxon>Chromadorea</taxon>
        <taxon>Rhabditida</taxon>
        <taxon>Spirurina</taxon>
        <taxon>Ascaridomorpha</taxon>
        <taxon>Ascaridoidea</taxon>
        <taxon>Ascarididae</taxon>
        <taxon>Parascaris</taxon>
    </lineage>
</organism>
<evidence type="ECO:0000313" key="1">
    <source>
        <dbReference type="Proteomes" id="UP000887569"/>
    </source>
</evidence>
<dbReference type="AlphaFoldDB" id="A0A915AJ56"/>
<name>A0A915AJ56_PARUN</name>
<proteinExistence type="predicted"/>
<accession>A0A915AJ56</accession>
<reference evidence="2" key="1">
    <citation type="submission" date="2022-11" db="UniProtKB">
        <authorList>
            <consortium name="WormBaseParasite"/>
        </authorList>
    </citation>
    <scope>IDENTIFICATION</scope>
</reference>
<dbReference type="WBParaSite" id="PgR009X_g234_t03">
    <property type="protein sequence ID" value="PgR009X_g234_t03"/>
    <property type="gene ID" value="PgR009X_g234"/>
</dbReference>
<protein>
    <submittedName>
        <fullName evidence="2">Uncharacterized protein</fullName>
    </submittedName>
</protein>
<evidence type="ECO:0000313" key="2">
    <source>
        <dbReference type="WBParaSite" id="PgR009X_g234_t03"/>
    </source>
</evidence>